<dbReference type="EMBL" id="JACGWJ010000012">
    <property type="protein sequence ID" value="KAL0384181.1"/>
    <property type="molecule type" value="Genomic_DNA"/>
</dbReference>
<feature type="compositionally biased region" description="Low complexity" evidence="1">
    <location>
        <begin position="49"/>
        <end position="70"/>
    </location>
</feature>
<feature type="region of interest" description="Disordered" evidence="1">
    <location>
        <begin position="19"/>
        <end position="96"/>
    </location>
</feature>
<accession>A0AAW2RXI3</accession>
<evidence type="ECO:0000313" key="2">
    <source>
        <dbReference type="EMBL" id="KAL0384181.1"/>
    </source>
</evidence>
<feature type="compositionally biased region" description="Pro residues" evidence="1">
    <location>
        <begin position="71"/>
        <end position="93"/>
    </location>
</feature>
<sequence length="132" mass="14291">MDQSFLLMLSNLLHLHNYLDPTTSPSFPPPLSPPPPPMPPPLPRPPSFSLPLLRPLLPRLASPKQKTPKSSSPPPPPPPQNPLQNSPLPPSALFPPSTFGLWKPPCATRNGDLSTACPTQFSPLLLKNLNPI</sequence>
<feature type="compositionally biased region" description="Pro residues" evidence="1">
    <location>
        <begin position="26"/>
        <end position="48"/>
    </location>
</feature>
<dbReference type="AlphaFoldDB" id="A0AAW2RXI3"/>
<protein>
    <submittedName>
        <fullName evidence="2">Uncharacterized protein</fullName>
    </submittedName>
</protein>
<organism evidence="2">
    <name type="scientific">Sesamum radiatum</name>
    <name type="common">Black benniseed</name>
    <dbReference type="NCBI Taxonomy" id="300843"/>
    <lineage>
        <taxon>Eukaryota</taxon>
        <taxon>Viridiplantae</taxon>
        <taxon>Streptophyta</taxon>
        <taxon>Embryophyta</taxon>
        <taxon>Tracheophyta</taxon>
        <taxon>Spermatophyta</taxon>
        <taxon>Magnoliopsida</taxon>
        <taxon>eudicotyledons</taxon>
        <taxon>Gunneridae</taxon>
        <taxon>Pentapetalae</taxon>
        <taxon>asterids</taxon>
        <taxon>lamiids</taxon>
        <taxon>Lamiales</taxon>
        <taxon>Pedaliaceae</taxon>
        <taxon>Sesamum</taxon>
    </lineage>
</organism>
<proteinExistence type="predicted"/>
<name>A0AAW2RXI3_SESRA</name>
<gene>
    <name evidence="2" type="ORF">Sradi_2812400</name>
</gene>
<reference evidence="2" key="2">
    <citation type="journal article" date="2024" name="Plant">
        <title>Genomic evolution and insights into agronomic trait innovations of Sesamum species.</title>
        <authorList>
            <person name="Miao H."/>
            <person name="Wang L."/>
            <person name="Qu L."/>
            <person name="Liu H."/>
            <person name="Sun Y."/>
            <person name="Le M."/>
            <person name="Wang Q."/>
            <person name="Wei S."/>
            <person name="Zheng Y."/>
            <person name="Lin W."/>
            <person name="Duan Y."/>
            <person name="Cao H."/>
            <person name="Xiong S."/>
            <person name="Wang X."/>
            <person name="Wei L."/>
            <person name="Li C."/>
            <person name="Ma Q."/>
            <person name="Ju M."/>
            <person name="Zhao R."/>
            <person name="Li G."/>
            <person name="Mu C."/>
            <person name="Tian Q."/>
            <person name="Mei H."/>
            <person name="Zhang T."/>
            <person name="Gao T."/>
            <person name="Zhang H."/>
        </authorList>
    </citation>
    <scope>NUCLEOTIDE SEQUENCE</scope>
    <source>
        <strain evidence="2">G02</strain>
    </source>
</reference>
<reference evidence="2" key="1">
    <citation type="submission" date="2020-06" db="EMBL/GenBank/DDBJ databases">
        <authorList>
            <person name="Li T."/>
            <person name="Hu X."/>
            <person name="Zhang T."/>
            <person name="Song X."/>
            <person name="Zhang H."/>
            <person name="Dai N."/>
            <person name="Sheng W."/>
            <person name="Hou X."/>
            <person name="Wei L."/>
        </authorList>
    </citation>
    <scope>NUCLEOTIDE SEQUENCE</scope>
    <source>
        <strain evidence="2">G02</strain>
        <tissue evidence="2">Leaf</tissue>
    </source>
</reference>
<comment type="caution">
    <text evidence="2">The sequence shown here is derived from an EMBL/GenBank/DDBJ whole genome shotgun (WGS) entry which is preliminary data.</text>
</comment>
<evidence type="ECO:0000256" key="1">
    <source>
        <dbReference type="SAM" id="MobiDB-lite"/>
    </source>
</evidence>